<protein>
    <submittedName>
        <fullName evidence="1">Uncharacterized protein</fullName>
    </submittedName>
</protein>
<name>A0A5J4PRC2_9ZZZZ</name>
<dbReference type="InterPro" id="IPR046106">
    <property type="entry name" value="DUF6043"/>
</dbReference>
<dbReference type="EMBL" id="SNRY01006816">
    <property type="protein sequence ID" value="KAA6311722.1"/>
    <property type="molecule type" value="Genomic_DNA"/>
</dbReference>
<gene>
    <name evidence="1" type="ORF">EZS27_037210</name>
</gene>
<evidence type="ECO:0000313" key="1">
    <source>
        <dbReference type="EMBL" id="KAA6311722.1"/>
    </source>
</evidence>
<dbReference type="Pfam" id="PF19509">
    <property type="entry name" value="DUF6043"/>
    <property type="match status" value="1"/>
</dbReference>
<accession>A0A5J4PRC2</accession>
<comment type="caution">
    <text evidence="1">The sequence shown here is derived from an EMBL/GenBank/DDBJ whole genome shotgun (WGS) entry which is preliminary data.</text>
</comment>
<sequence length="305" mass="35735">MGQEEYDKFKQRLKDWMDTHPDEYIRFEEAINRKDDSIYKRIVSKAILFAPQYKKLIGKKVNQGWFDDISDIEQIFSGNKLAQSLLNEFEHADKNTFVPAMLAWLYFGQSFERLVEHGEELRRNPKISYLQKYFITSTIKLLVFRSIRLGMRTKADWEEHRKLMQLVDGDSVMDWAIENSPGEKKKAGRKKTDMSLAEMFSHKVEDKELLQNRIEEYLRTKHTNQDLACLKIALDELEYIKPVEIKPLRDALAGQYADKVQIVGERGIQNAYKELNAYIQGKGMFVKDYGKDREAINGIKEFLSG</sequence>
<reference evidence="1" key="1">
    <citation type="submission" date="2019-03" db="EMBL/GenBank/DDBJ databases">
        <title>Single cell metagenomics reveals metabolic interactions within the superorganism composed of flagellate Streblomastix strix and complex community of Bacteroidetes bacteria on its surface.</title>
        <authorList>
            <person name="Treitli S.C."/>
            <person name="Kolisko M."/>
            <person name="Husnik F."/>
            <person name="Keeling P."/>
            <person name="Hampl V."/>
        </authorList>
    </citation>
    <scope>NUCLEOTIDE SEQUENCE</scope>
    <source>
        <strain evidence="1">STM</strain>
    </source>
</reference>
<organism evidence="1">
    <name type="scientific">termite gut metagenome</name>
    <dbReference type="NCBI Taxonomy" id="433724"/>
    <lineage>
        <taxon>unclassified sequences</taxon>
        <taxon>metagenomes</taxon>
        <taxon>organismal metagenomes</taxon>
    </lineage>
</organism>
<proteinExistence type="predicted"/>
<dbReference type="AlphaFoldDB" id="A0A5J4PRC2"/>